<dbReference type="HAMAP" id="MF_00378">
    <property type="entry name" value="Exonuc_7_L"/>
    <property type="match status" value="1"/>
</dbReference>
<protein>
    <recommendedName>
        <fullName evidence="5">Exodeoxyribonuclease 7 large subunit</fullName>
        <ecNumber evidence="5">3.1.11.6</ecNumber>
    </recommendedName>
    <alternativeName>
        <fullName evidence="5">Exodeoxyribonuclease VII large subunit</fullName>
        <shortName evidence="5">Exonuclease VII large subunit</shortName>
    </alternativeName>
</protein>
<comment type="subcellular location">
    <subcellularLocation>
        <location evidence="5 6">Cytoplasm</location>
    </subcellularLocation>
</comment>
<dbReference type="InterPro" id="IPR020579">
    <property type="entry name" value="Exonuc_VII_lsu_C"/>
</dbReference>
<organism evidence="9 10">
    <name type="scientific">Ectothiorhodospira mobilis</name>
    <dbReference type="NCBI Taxonomy" id="195064"/>
    <lineage>
        <taxon>Bacteria</taxon>
        <taxon>Pseudomonadati</taxon>
        <taxon>Pseudomonadota</taxon>
        <taxon>Gammaproteobacteria</taxon>
        <taxon>Chromatiales</taxon>
        <taxon>Ectothiorhodospiraceae</taxon>
        <taxon>Ectothiorhodospira</taxon>
    </lineage>
</organism>
<dbReference type="GO" id="GO:0009318">
    <property type="term" value="C:exodeoxyribonuclease VII complex"/>
    <property type="evidence" value="ECO:0007669"/>
    <property type="project" value="UniProtKB-UniRule"/>
</dbReference>
<dbReference type="AlphaFoldDB" id="A0A1I4Q606"/>
<keyword evidence="4 5" id="KW-0269">Exonuclease</keyword>
<dbReference type="CDD" id="cd04489">
    <property type="entry name" value="ExoVII_LU_OBF"/>
    <property type="match status" value="1"/>
</dbReference>
<dbReference type="OrthoDB" id="9802795at2"/>
<evidence type="ECO:0000256" key="2">
    <source>
        <dbReference type="ARBA" id="ARBA00022722"/>
    </source>
</evidence>
<dbReference type="PANTHER" id="PTHR30008:SF0">
    <property type="entry name" value="EXODEOXYRIBONUCLEASE 7 LARGE SUBUNIT"/>
    <property type="match status" value="1"/>
</dbReference>
<comment type="subunit">
    <text evidence="5">Heterooligomer composed of large and small subunits.</text>
</comment>
<feature type="domain" description="Exonuclease VII large subunit C-terminal" evidence="7">
    <location>
        <begin position="130"/>
        <end position="445"/>
    </location>
</feature>
<dbReference type="Proteomes" id="UP000199556">
    <property type="component" value="Unassembled WGS sequence"/>
</dbReference>
<dbReference type="GO" id="GO:0008855">
    <property type="term" value="F:exodeoxyribonuclease VII activity"/>
    <property type="evidence" value="ECO:0007669"/>
    <property type="project" value="UniProtKB-UniRule"/>
</dbReference>
<dbReference type="RefSeq" id="WP_090483865.1">
    <property type="nucleotide sequence ID" value="NZ_FOUO01000003.1"/>
</dbReference>
<evidence type="ECO:0000256" key="5">
    <source>
        <dbReference type="HAMAP-Rule" id="MF_00378"/>
    </source>
</evidence>
<name>A0A1I4Q606_ECTMO</name>
<dbReference type="STRING" id="195064.SAMN05421721_103181"/>
<dbReference type="InterPro" id="IPR025824">
    <property type="entry name" value="OB-fold_nuc-bd_dom"/>
</dbReference>
<evidence type="ECO:0000259" key="8">
    <source>
        <dbReference type="Pfam" id="PF13742"/>
    </source>
</evidence>
<dbReference type="InterPro" id="IPR003753">
    <property type="entry name" value="Exonuc_VII_L"/>
</dbReference>
<accession>A0A1I4Q606</accession>
<dbReference type="GO" id="GO:0005737">
    <property type="term" value="C:cytoplasm"/>
    <property type="evidence" value="ECO:0007669"/>
    <property type="project" value="UniProtKB-SubCell"/>
</dbReference>
<evidence type="ECO:0000256" key="3">
    <source>
        <dbReference type="ARBA" id="ARBA00022801"/>
    </source>
</evidence>
<dbReference type="EMBL" id="FOUO01000003">
    <property type="protein sequence ID" value="SFM35509.1"/>
    <property type="molecule type" value="Genomic_DNA"/>
</dbReference>
<dbReference type="NCBIfam" id="TIGR00237">
    <property type="entry name" value="xseA"/>
    <property type="match status" value="1"/>
</dbReference>
<evidence type="ECO:0000256" key="4">
    <source>
        <dbReference type="ARBA" id="ARBA00022839"/>
    </source>
</evidence>
<sequence>MSGEDTAAPGRGVFTVSQLNEAVRDHLEGGFPLVRVEGELSNLARPASGHLYFSLKDADAQVRCALFRNRARLLGFRPDNGMQVLARARVSLYAPRGDYQLIIEHLEEAGDGALRRAFEELRRRLQAEGLFDTGIKRPLPPFPRRVGVITSPTGAAIRDILSVLRRRCPALPVLVHPVPVQGTEAAPRIVRALERAGRRGDCDVLILARGGGSLEDLWAFNEEAVARAIRACPVPVVTGVGHETDVTIADFAADLRAATPSAAAELASPDGGALLQRVKRLEDLLLMRFQRRIETGQRRLTELEQRLRRQHPERRLQERGQRLDELEQRLHGAMGRTLRGQGERLQGLGLRLRRASPRSRIQALGQHRDHLSGRLQRAMDLRLERLGHRLAVQARSLHAVSPLATLGRGYSILLNAAGEVVRSAQQAPPGSRLQARLARGQLHCRVEADGEDPS</sequence>
<evidence type="ECO:0000256" key="1">
    <source>
        <dbReference type="ARBA" id="ARBA00022490"/>
    </source>
</evidence>
<proteinExistence type="inferred from homology"/>
<dbReference type="PANTHER" id="PTHR30008">
    <property type="entry name" value="EXODEOXYRIBONUCLEASE 7 LARGE SUBUNIT"/>
    <property type="match status" value="1"/>
</dbReference>
<comment type="similarity">
    <text evidence="5 6">Belongs to the XseA family.</text>
</comment>
<feature type="domain" description="OB-fold nucleic acid binding" evidence="8">
    <location>
        <begin position="14"/>
        <end position="106"/>
    </location>
</feature>
<dbReference type="GO" id="GO:0003676">
    <property type="term" value="F:nucleic acid binding"/>
    <property type="evidence" value="ECO:0007669"/>
    <property type="project" value="InterPro"/>
</dbReference>
<comment type="catalytic activity">
    <reaction evidence="5 6">
        <text>Exonucleolytic cleavage in either 5'- to 3'- or 3'- to 5'-direction to yield nucleoside 5'-phosphates.</text>
        <dbReference type="EC" id="3.1.11.6"/>
    </reaction>
</comment>
<dbReference type="EC" id="3.1.11.6" evidence="5"/>
<keyword evidence="3 5" id="KW-0378">Hydrolase</keyword>
<dbReference type="GO" id="GO:0006308">
    <property type="term" value="P:DNA catabolic process"/>
    <property type="evidence" value="ECO:0007669"/>
    <property type="project" value="UniProtKB-UniRule"/>
</dbReference>
<evidence type="ECO:0000256" key="6">
    <source>
        <dbReference type="RuleBase" id="RU004355"/>
    </source>
</evidence>
<dbReference type="Pfam" id="PF13742">
    <property type="entry name" value="tRNA_anti_2"/>
    <property type="match status" value="1"/>
</dbReference>
<dbReference type="Pfam" id="PF02601">
    <property type="entry name" value="Exonuc_VII_L"/>
    <property type="match status" value="1"/>
</dbReference>
<evidence type="ECO:0000313" key="10">
    <source>
        <dbReference type="Proteomes" id="UP000199556"/>
    </source>
</evidence>
<gene>
    <name evidence="5" type="primary">xseA</name>
    <name evidence="9" type="ORF">SAMN05421721_103181</name>
</gene>
<keyword evidence="10" id="KW-1185">Reference proteome</keyword>
<keyword evidence="1 5" id="KW-0963">Cytoplasm</keyword>
<evidence type="ECO:0000259" key="7">
    <source>
        <dbReference type="Pfam" id="PF02601"/>
    </source>
</evidence>
<comment type="function">
    <text evidence="5">Bidirectionally degrades single-stranded DNA into large acid-insoluble oligonucleotides, which are then degraded further into small acid-soluble oligonucleotides.</text>
</comment>
<keyword evidence="2 5" id="KW-0540">Nuclease</keyword>
<evidence type="ECO:0000313" key="9">
    <source>
        <dbReference type="EMBL" id="SFM35509.1"/>
    </source>
</evidence>
<reference evidence="9 10" key="1">
    <citation type="submission" date="2016-10" db="EMBL/GenBank/DDBJ databases">
        <authorList>
            <person name="de Groot N.N."/>
        </authorList>
    </citation>
    <scope>NUCLEOTIDE SEQUENCE [LARGE SCALE GENOMIC DNA]</scope>
    <source>
        <strain evidence="9 10">DSM 4180</strain>
    </source>
</reference>